<keyword evidence="7 17" id="KW-0378">Hydrolase</keyword>
<dbReference type="EC" id="3.6.1.27" evidence="3 17"/>
<evidence type="ECO:0000256" key="16">
    <source>
        <dbReference type="ARBA" id="ARBA00047594"/>
    </source>
</evidence>
<keyword evidence="5 17" id="KW-1003">Cell membrane</keyword>
<dbReference type="NCBIfam" id="TIGR00753">
    <property type="entry name" value="undec_PP_bacA"/>
    <property type="match status" value="1"/>
</dbReference>
<evidence type="ECO:0000313" key="19">
    <source>
        <dbReference type="Proteomes" id="UP000255523"/>
    </source>
</evidence>
<evidence type="ECO:0000256" key="17">
    <source>
        <dbReference type="HAMAP-Rule" id="MF_01006"/>
    </source>
</evidence>
<dbReference type="HAMAP" id="MF_01006">
    <property type="entry name" value="Undec_diphosphatase"/>
    <property type="match status" value="1"/>
</dbReference>
<feature type="transmembrane region" description="Helical" evidence="17">
    <location>
        <begin position="191"/>
        <end position="213"/>
    </location>
</feature>
<evidence type="ECO:0000256" key="8">
    <source>
        <dbReference type="ARBA" id="ARBA00022960"/>
    </source>
</evidence>
<feature type="transmembrane region" description="Helical" evidence="17">
    <location>
        <begin position="7"/>
        <end position="25"/>
    </location>
</feature>
<dbReference type="GO" id="GO:0005886">
    <property type="term" value="C:plasma membrane"/>
    <property type="evidence" value="ECO:0007669"/>
    <property type="project" value="UniProtKB-SubCell"/>
</dbReference>
<dbReference type="GO" id="GO:0046677">
    <property type="term" value="P:response to antibiotic"/>
    <property type="evidence" value="ECO:0007669"/>
    <property type="project" value="UniProtKB-UniRule"/>
</dbReference>
<evidence type="ECO:0000256" key="5">
    <source>
        <dbReference type="ARBA" id="ARBA00022475"/>
    </source>
</evidence>
<dbReference type="OrthoDB" id="9808289at2"/>
<keyword evidence="12 17" id="KW-0046">Antibiotic resistance</keyword>
<evidence type="ECO:0000256" key="15">
    <source>
        <dbReference type="ARBA" id="ARBA00032932"/>
    </source>
</evidence>
<accession>A0A380LI58</accession>
<dbReference type="NCBIfam" id="NF001390">
    <property type="entry name" value="PRK00281.1-4"/>
    <property type="match status" value="1"/>
</dbReference>
<evidence type="ECO:0000256" key="1">
    <source>
        <dbReference type="ARBA" id="ARBA00004651"/>
    </source>
</evidence>
<dbReference type="GO" id="GO:0050380">
    <property type="term" value="F:undecaprenyl-diphosphatase activity"/>
    <property type="evidence" value="ECO:0007669"/>
    <property type="project" value="UniProtKB-UniRule"/>
</dbReference>
<dbReference type="GO" id="GO:0009252">
    <property type="term" value="P:peptidoglycan biosynthetic process"/>
    <property type="evidence" value="ECO:0007669"/>
    <property type="project" value="UniProtKB-KW"/>
</dbReference>
<dbReference type="AlphaFoldDB" id="A0A380LI58"/>
<dbReference type="Proteomes" id="UP000255523">
    <property type="component" value="Unassembled WGS sequence"/>
</dbReference>
<keyword evidence="13 17" id="KW-0961">Cell wall biogenesis/degradation</keyword>
<dbReference type="PANTHER" id="PTHR30622">
    <property type="entry name" value="UNDECAPRENYL-DIPHOSPHATASE"/>
    <property type="match status" value="1"/>
</dbReference>
<keyword evidence="10 17" id="KW-1133">Transmembrane helix</keyword>
<gene>
    <name evidence="17 18" type="primary">uppP</name>
    <name evidence="18" type="ORF">NCTC11087_00402</name>
</gene>
<comment type="subcellular location">
    <subcellularLocation>
        <location evidence="1 17">Cell membrane</location>
        <topology evidence="1 17">Multi-pass membrane protein</topology>
    </subcellularLocation>
</comment>
<dbReference type="RefSeq" id="WP_022788915.1">
    <property type="nucleotide sequence ID" value="NZ_CAUWMU010000011.1"/>
</dbReference>
<feature type="transmembrane region" description="Helical" evidence="17">
    <location>
        <begin position="87"/>
        <end position="105"/>
    </location>
</feature>
<comment type="similarity">
    <text evidence="2 17">Belongs to the UppP family.</text>
</comment>
<dbReference type="NCBIfam" id="NF001391">
    <property type="entry name" value="PRK00281.1-5"/>
    <property type="match status" value="1"/>
</dbReference>
<keyword evidence="11 17" id="KW-0472">Membrane</keyword>
<sequence length="274" mass="30656">MQFILDLLKSILFGIVQGITEWLPISSTGHLILLDSILPLEPADFFEVFKVVIQFGSILAVVVLYFHRLNPWSKKKSRAKQKETFELWKKVIVGAIPAAILGFLLDDIIEGYLSANFIIAITLIAYGIIFIVVEKHPKTPTIYTLDELDYKTSLKIGCFQCLALIPGTSRSGSTILGGLYSGCTRTIASEFSFFVAVPIMLGASGLKLVKYFMESGFFSFGQLIVLLFGTFISFVVSLFAIRALLSYVRKHDFTAFGWYRIVLGILVILFFYVL</sequence>
<protein>
    <recommendedName>
        <fullName evidence="4 17">Undecaprenyl-diphosphatase</fullName>
        <ecNumber evidence="3 17">3.6.1.27</ecNumber>
    </recommendedName>
    <alternativeName>
        <fullName evidence="15 17">Bacitracin resistance protein</fullName>
    </alternativeName>
    <alternativeName>
        <fullName evidence="14 17">Undecaprenyl pyrophosphate phosphatase</fullName>
    </alternativeName>
</protein>
<keyword evidence="19" id="KW-1185">Reference proteome</keyword>
<reference evidence="18 19" key="1">
    <citation type="submission" date="2018-06" db="EMBL/GenBank/DDBJ databases">
        <authorList>
            <consortium name="Pathogen Informatics"/>
            <person name="Doyle S."/>
        </authorList>
    </citation>
    <scope>NUCLEOTIDE SEQUENCE [LARGE SCALE GENOMIC DNA]</scope>
    <source>
        <strain evidence="18 19">NCTC11087</strain>
    </source>
</reference>
<evidence type="ECO:0000256" key="10">
    <source>
        <dbReference type="ARBA" id="ARBA00022989"/>
    </source>
</evidence>
<comment type="function">
    <text evidence="17">Catalyzes the dephosphorylation of undecaprenyl diphosphate (UPP). Confers resistance to bacitracin.</text>
</comment>
<name>A0A380LI58_9FIRM</name>
<dbReference type="PANTHER" id="PTHR30622:SF3">
    <property type="entry name" value="UNDECAPRENYL-DIPHOSPHATASE"/>
    <property type="match status" value="1"/>
</dbReference>
<keyword evidence="9 17" id="KW-0573">Peptidoglycan synthesis</keyword>
<comment type="catalytic activity">
    <reaction evidence="16 17">
        <text>di-trans,octa-cis-undecaprenyl diphosphate + H2O = di-trans,octa-cis-undecaprenyl phosphate + phosphate + H(+)</text>
        <dbReference type="Rhea" id="RHEA:28094"/>
        <dbReference type="ChEBI" id="CHEBI:15377"/>
        <dbReference type="ChEBI" id="CHEBI:15378"/>
        <dbReference type="ChEBI" id="CHEBI:43474"/>
        <dbReference type="ChEBI" id="CHEBI:58405"/>
        <dbReference type="ChEBI" id="CHEBI:60392"/>
        <dbReference type="EC" id="3.6.1.27"/>
    </reaction>
</comment>
<evidence type="ECO:0000256" key="13">
    <source>
        <dbReference type="ARBA" id="ARBA00023316"/>
    </source>
</evidence>
<dbReference type="Pfam" id="PF02673">
    <property type="entry name" value="BacA"/>
    <property type="match status" value="1"/>
</dbReference>
<evidence type="ECO:0000256" key="9">
    <source>
        <dbReference type="ARBA" id="ARBA00022984"/>
    </source>
</evidence>
<organism evidence="18 19">
    <name type="scientific">Faecalicoccus pleomorphus</name>
    <dbReference type="NCBI Taxonomy" id="1323"/>
    <lineage>
        <taxon>Bacteria</taxon>
        <taxon>Bacillati</taxon>
        <taxon>Bacillota</taxon>
        <taxon>Erysipelotrichia</taxon>
        <taxon>Erysipelotrichales</taxon>
        <taxon>Erysipelotrichaceae</taxon>
        <taxon>Faecalicoccus</taxon>
    </lineage>
</organism>
<evidence type="ECO:0000256" key="14">
    <source>
        <dbReference type="ARBA" id="ARBA00032707"/>
    </source>
</evidence>
<comment type="miscellaneous">
    <text evidence="17">Bacitracin is thought to be involved in the inhibition of peptidoglycan synthesis by sequestering undecaprenyl diphosphate, thereby reducing the pool of lipid carrier available.</text>
</comment>
<evidence type="ECO:0000256" key="11">
    <source>
        <dbReference type="ARBA" id="ARBA00023136"/>
    </source>
</evidence>
<keyword evidence="8 17" id="KW-0133">Cell shape</keyword>
<evidence type="ECO:0000256" key="6">
    <source>
        <dbReference type="ARBA" id="ARBA00022692"/>
    </source>
</evidence>
<dbReference type="GO" id="GO:0008360">
    <property type="term" value="P:regulation of cell shape"/>
    <property type="evidence" value="ECO:0007669"/>
    <property type="project" value="UniProtKB-KW"/>
</dbReference>
<feature type="transmembrane region" description="Helical" evidence="17">
    <location>
        <begin position="253"/>
        <end position="273"/>
    </location>
</feature>
<evidence type="ECO:0000256" key="7">
    <source>
        <dbReference type="ARBA" id="ARBA00022801"/>
    </source>
</evidence>
<feature type="transmembrane region" description="Helical" evidence="17">
    <location>
        <begin position="45"/>
        <end position="66"/>
    </location>
</feature>
<keyword evidence="6 17" id="KW-0812">Transmembrane</keyword>
<dbReference type="NCBIfam" id="NF001389">
    <property type="entry name" value="PRK00281.1-2"/>
    <property type="match status" value="1"/>
</dbReference>
<dbReference type="GeneID" id="77461390"/>
<dbReference type="InterPro" id="IPR003824">
    <property type="entry name" value="UppP"/>
</dbReference>
<dbReference type="EMBL" id="UHFX01000003">
    <property type="protein sequence ID" value="SUO03538.1"/>
    <property type="molecule type" value="Genomic_DNA"/>
</dbReference>
<feature type="transmembrane region" description="Helical" evidence="17">
    <location>
        <begin position="111"/>
        <end position="133"/>
    </location>
</feature>
<evidence type="ECO:0000256" key="3">
    <source>
        <dbReference type="ARBA" id="ARBA00012374"/>
    </source>
</evidence>
<evidence type="ECO:0000313" key="18">
    <source>
        <dbReference type="EMBL" id="SUO03538.1"/>
    </source>
</evidence>
<evidence type="ECO:0000256" key="12">
    <source>
        <dbReference type="ARBA" id="ARBA00023251"/>
    </source>
</evidence>
<evidence type="ECO:0000256" key="2">
    <source>
        <dbReference type="ARBA" id="ARBA00010621"/>
    </source>
</evidence>
<feature type="transmembrane region" description="Helical" evidence="17">
    <location>
        <begin position="219"/>
        <end position="241"/>
    </location>
</feature>
<evidence type="ECO:0000256" key="4">
    <source>
        <dbReference type="ARBA" id="ARBA00021581"/>
    </source>
</evidence>
<proteinExistence type="inferred from homology"/>
<dbReference type="GO" id="GO:0071555">
    <property type="term" value="P:cell wall organization"/>
    <property type="evidence" value="ECO:0007669"/>
    <property type="project" value="UniProtKB-KW"/>
</dbReference>